<dbReference type="AlphaFoldDB" id="A0A379F9V6"/>
<name>A0A379F9V6_PROVU</name>
<dbReference type="EMBL" id="UGTW01000001">
    <property type="protein sequence ID" value="SUC16379.1"/>
    <property type="molecule type" value="Genomic_DNA"/>
</dbReference>
<keyword evidence="1" id="KW-0175">Coiled coil</keyword>
<sequence>MSDNTIQLKVSVDTSELDKLEEQLNRIKQLMQDLGVKVNIKPEQGNDYFIAGSGQYFMKDAVIDGAKLKCCVSGDAVFSGVLVSNKSERDINAQLADLRMRADRQDADINELMQAREIERHAWAKLTNELNNRTWCSQK</sequence>
<evidence type="ECO:0000313" key="3">
    <source>
        <dbReference type="Proteomes" id="UP000254331"/>
    </source>
</evidence>
<dbReference type="Proteomes" id="UP000254331">
    <property type="component" value="Unassembled WGS sequence"/>
</dbReference>
<reference evidence="2 3" key="1">
    <citation type="submission" date="2018-06" db="EMBL/GenBank/DDBJ databases">
        <authorList>
            <consortium name="Pathogen Informatics"/>
            <person name="Doyle S."/>
        </authorList>
    </citation>
    <scope>NUCLEOTIDE SEQUENCE [LARGE SCALE GENOMIC DNA]</scope>
    <source>
        <strain evidence="2 3">NCTC10376</strain>
    </source>
</reference>
<proteinExistence type="predicted"/>
<evidence type="ECO:0000313" key="2">
    <source>
        <dbReference type="EMBL" id="SUC16379.1"/>
    </source>
</evidence>
<accession>A0A379F9V6</accession>
<dbReference type="RefSeq" id="WP_115370636.1">
    <property type="nucleotide sequence ID" value="NZ_CAXOHZ010000018.1"/>
</dbReference>
<organism evidence="2 3">
    <name type="scientific">Proteus vulgaris</name>
    <dbReference type="NCBI Taxonomy" id="585"/>
    <lineage>
        <taxon>Bacteria</taxon>
        <taxon>Pseudomonadati</taxon>
        <taxon>Pseudomonadota</taxon>
        <taxon>Gammaproteobacteria</taxon>
        <taxon>Enterobacterales</taxon>
        <taxon>Morganellaceae</taxon>
        <taxon>Proteus</taxon>
    </lineage>
</organism>
<evidence type="ECO:0000256" key="1">
    <source>
        <dbReference type="SAM" id="Coils"/>
    </source>
</evidence>
<feature type="coiled-coil region" evidence="1">
    <location>
        <begin position="10"/>
        <end position="37"/>
    </location>
</feature>
<gene>
    <name evidence="2" type="ORF">NCTC10376_02277</name>
</gene>
<protein>
    <submittedName>
        <fullName evidence="2">Uncharacterized protein</fullName>
    </submittedName>
</protein>